<keyword evidence="7 8" id="KW-0472">Membrane</keyword>
<evidence type="ECO:0000313" key="11">
    <source>
        <dbReference type="Proteomes" id="UP000663699"/>
    </source>
</evidence>
<feature type="transmembrane region" description="Helical" evidence="8">
    <location>
        <begin position="192"/>
        <end position="215"/>
    </location>
</feature>
<feature type="transmembrane region" description="Helical" evidence="8">
    <location>
        <begin position="253"/>
        <end position="276"/>
    </location>
</feature>
<dbReference type="Pfam" id="PF02535">
    <property type="entry name" value="Zip"/>
    <property type="match status" value="1"/>
</dbReference>
<dbReference type="AlphaFoldDB" id="A0A899G3P7"/>
<evidence type="ECO:0000256" key="1">
    <source>
        <dbReference type="ARBA" id="ARBA00004141"/>
    </source>
</evidence>
<dbReference type="PANTHER" id="PTHR11040">
    <property type="entry name" value="ZINC/IRON TRANSPORTER"/>
    <property type="match status" value="1"/>
</dbReference>
<evidence type="ECO:0000256" key="7">
    <source>
        <dbReference type="ARBA" id="ARBA00023136"/>
    </source>
</evidence>
<keyword evidence="4 8" id="KW-0812">Transmembrane</keyword>
<dbReference type="PANTHER" id="PTHR11040:SF32">
    <property type="entry name" value="ZINC-REGULATED TRANSPORTER 1"/>
    <property type="match status" value="1"/>
</dbReference>
<feature type="transmembrane region" description="Helical" evidence="8">
    <location>
        <begin position="69"/>
        <end position="91"/>
    </location>
</feature>
<evidence type="ECO:0008006" key="12">
    <source>
        <dbReference type="Google" id="ProtNLM"/>
    </source>
</evidence>
<keyword evidence="11" id="KW-1185">Reference proteome</keyword>
<feature type="region of interest" description="Disordered" evidence="9">
    <location>
        <begin position="151"/>
        <end position="181"/>
    </location>
</feature>
<evidence type="ECO:0000256" key="8">
    <source>
        <dbReference type="RuleBase" id="RU362088"/>
    </source>
</evidence>
<dbReference type="GO" id="GO:0005385">
    <property type="term" value="F:zinc ion transmembrane transporter activity"/>
    <property type="evidence" value="ECO:0007669"/>
    <property type="project" value="InterPro"/>
</dbReference>
<feature type="transmembrane region" description="Helical" evidence="8">
    <location>
        <begin position="221"/>
        <end position="241"/>
    </location>
</feature>
<feature type="transmembrane region" description="Helical" evidence="8">
    <location>
        <begin position="329"/>
        <end position="349"/>
    </location>
</feature>
<name>A0A899G3P7_9ASCO</name>
<dbReference type="InterPro" id="IPR004698">
    <property type="entry name" value="Zn/Fe_permease_fun/pln"/>
</dbReference>
<evidence type="ECO:0000256" key="4">
    <source>
        <dbReference type="ARBA" id="ARBA00022692"/>
    </source>
</evidence>
<keyword evidence="5 8" id="KW-1133">Transmembrane helix</keyword>
<evidence type="ECO:0000313" key="10">
    <source>
        <dbReference type="EMBL" id="QSL66079.1"/>
    </source>
</evidence>
<gene>
    <name evidence="10" type="ORF">MERGE_003217</name>
</gene>
<keyword evidence="6 8" id="KW-0406">Ion transport</keyword>
<protein>
    <recommendedName>
        <fullName evidence="12">Zinc/iron permease</fullName>
    </recommendedName>
</protein>
<sequence>MHNRYILYHGTHGHSHSGDILHACAPEKINEANLILRISSIFVVLFFSCIGVFFPLFSYRIRVLKVSELLHLFIKHFGAGVIIGTALIHLLEPAIENLRFSPCLVGIWKEYDFSAIIIMAGMLVIFLLKIFSLRYIDPKYFEKYLSTTLTSHTHAPDSDKNPSNIRNDLSDNTKEDKLQKQGPGKYTIKENLITLFMLELGIIFHSVIIGLTIAATGKERFLTLYIVLIFHQMFEGLSLGARIFDYIHHNSKLCSFLFALIYAISTPVSIAIGLLVKGANNLQSSTPVIVSGVLNALSSGILLYTAIADLLAYDFIFRSELRDGKLVKLLYAIFCIILGFAAMAITGRWKRQGLEEYCKELKKIDGDLEKVHLKVKGLCENQEQKCKALKNNVKTRLDSLRGELDKALSEMSDEKYKCGELRNECYKRKREEFVEEIFLST</sequence>
<dbReference type="GO" id="GO:0005886">
    <property type="term" value="C:plasma membrane"/>
    <property type="evidence" value="ECO:0007669"/>
    <property type="project" value="TreeGrafter"/>
</dbReference>
<feature type="compositionally biased region" description="Basic and acidic residues" evidence="9">
    <location>
        <begin position="168"/>
        <end position="179"/>
    </location>
</feature>
<evidence type="ECO:0000256" key="5">
    <source>
        <dbReference type="ARBA" id="ARBA00022989"/>
    </source>
</evidence>
<evidence type="ECO:0000256" key="9">
    <source>
        <dbReference type="SAM" id="MobiDB-lite"/>
    </source>
</evidence>
<dbReference type="EMBL" id="CP054540">
    <property type="protein sequence ID" value="QSL66079.1"/>
    <property type="molecule type" value="Genomic_DNA"/>
</dbReference>
<comment type="subcellular location">
    <subcellularLocation>
        <location evidence="1 8">Membrane</location>
        <topology evidence="1 8">Multi-pass membrane protein</topology>
    </subcellularLocation>
</comment>
<comment type="similarity">
    <text evidence="2 8">Belongs to the ZIP transporter (TC 2.A.5) family.</text>
</comment>
<reference evidence="10" key="1">
    <citation type="submission" date="2020-06" db="EMBL/GenBank/DDBJ databases">
        <title>Genomes of multiple members of Pneumocystis genus reveal paths to human pathogen Pneumocystis jirovecii.</title>
        <authorList>
            <person name="Cisse O.H."/>
            <person name="Ma L."/>
            <person name="Dekker J."/>
            <person name="Khil P."/>
            <person name="Jo J."/>
            <person name="Brenchley J."/>
            <person name="Blair R."/>
            <person name="Pahar B."/>
            <person name="Chabe M."/>
            <person name="Van Rompay K.A."/>
            <person name="Keesler R."/>
            <person name="Sukura A."/>
            <person name="Hirsch V."/>
            <person name="Kutty G."/>
            <person name="Liu Y."/>
            <person name="Peng L."/>
            <person name="Chen J."/>
            <person name="Song J."/>
            <person name="Weissenbacher-Lang C."/>
            <person name="Xu J."/>
            <person name="Upham N.S."/>
            <person name="Stajich J.E."/>
            <person name="Cuomo C.A."/>
            <person name="Cushion M.T."/>
            <person name="Kovacs J.A."/>
        </authorList>
    </citation>
    <scope>NUCLEOTIDE SEQUENCE</scope>
    <source>
        <strain evidence="10">2A</strain>
    </source>
</reference>
<proteinExistence type="inferred from homology"/>
<dbReference type="InterPro" id="IPR003689">
    <property type="entry name" value="ZIP"/>
</dbReference>
<accession>A0A899G3P7</accession>
<feature type="transmembrane region" description="Helical" evidence="8">
    <location>
        <begin position="111"/>
        <end position="131"/>
    </location>
</feature>
<feature type="transmembrane region" description="Helical" evidence="8">
    <location>
        <begin position="296"/>
        <end position="317"/>
    </location>
</feature>
<dbReference type="Proteomes" id="UP000663699">
    <property type="component" value="Chromosome 9"/>
</dbReference>
<dbReference type="NCBIfam" id="TIGR00820">
    <property type="entry name" value="zip"/>
    <property type="match status" value="1"/>
</dbReference>
<feature type="transmembrane region" description="Helical" evidence="8">
    <location>
        <begin position="34"/>
        <end position="57"/>
    </location>
</feature>
<dbReference type="OrthoDB" id="448280at2759"/>
<evidence type="ECO:0000256" key="2">
    <source>
        <dbReference type="ARBA" id="ARBA00006939"/>
    </source>
</evidence>
<evidence type="ECO:0000256" key="6">
    <source>
        <dbReference type="ARBA" id="ARBA00023065"/>
    </source>
</evidence>
<organism evidence="10 11">
    <name type="scientific">Pneumocystis wakefieldiae</name>
    <dbReference type="NCBI Taxonomy" id="38082"/>
    <lineage>
        <taxon>Eukaryota</taxon>
        <taxon>Fungi</taxon>
        <taxon>Dikarya</taxon>
        <taxon>Ascomycota</taxon>
        <taxon>Taphrinomycotina</taxon>
        <taxon>Pneumocystomycetes</taxon>
        <taxon>Pneumocystaceae</taxon>
        <taxon>Pneumocystis</taxon>
    </lineage>
</organism>
<keyword evidence="3 8" id="KW-0813">Transport</keyword>
<evidence type="ECO:0000256" key="3">
    <source>
        <dbReference type="ARBA" id="ARBA00022448"/>
    </source>
</evidence>